<dbReference type="Pfam" id="PF12746">
    <property type="entry name" value="GNAT_acetyltran"/>
    <property type="match status" value="1"/>
</dbReference>
<keyword evidence="3" id="KW-1185">Reference proteome</keyword>
<name>A0A7X0U5C9_9ACTN</name>
<dbReference type="Gene3D" id="3.40.630.30">
    <property type="match status" value="1"/>
</dbReference>
<keyword evidence="2" id="KW-0808">Transferase</keyword>
<evidence type="ECO:0000259" key="1">
    <source>
        <dbReference type="PROSITE" id="PS51186"/>
    </source>
</evidence>
<protein>
    <submittedName>
        <fullName evidence="2">GNAT superfamily N-acetyltransferase</fullName>
    </submittedName>
</protein>
<dbReference type="Proteomes" id="UP000565579">
    <property type="component" value="Unassembled WGS sequence"/>
</dbReference>
<sequence length="233" mass="24258">MQPSALDRARELWAALTRVPGAFPGRGEVRVAVSPGSGLCPPEWAGVVVLDGGVLCTVPSPELEETMLGLLRAGTDLAQVPAQEVLGPATLAYLDAADFLPTHLAAGGTEVSGLPPGHAGVLALLASVPEHEARESGLDEAESTVYVVRDGPEVVAAAGYRTWLETAAHVCVLTAPGRRGRGLARAVASAAVADALAKGLLPQWRARFAPSRRVARALGFREYGRQISLHLGR</sequence>
<dbReference type="RefSeq" id="WP_185110033.1">
    <property type="nucleotide sequence ID" value="NZ_BAAAXY010000006.1"/>
</dbReference>
<accession>A0A7X0U5C9</accession>
<dbReference type="SUPFAM" id="SSF55729">
    <property type="entry name" value="Acyl-CoA N-acyltransferases (Nat)"/>
    <property type="match status" value="1"/>
</dbReference>
<gene>
    <name evidence="2" type="ORF">HD593_010244</name>
</gene>
<proteinExistence type="predicted"/>
<dbReference type="InterPro" id="IPR027365">
    <property type="entry name" value="GNAT_acetyltra_YdfB-like"/>
</dbReference>
<reference evidence="2 3" key="1">
    <citation type="submission" date="2020-08" db="EMBL/GenBank/DDBJ databases">
        <title>Sequencing the genomes of 1000 actinobacteria strains.</title>
        <authorList>
            <person name="Klenk H.-P."/>
        </authorList>
    </citation>
    <scope>NUCLEOTIDE SEQUENCE [LARGE SCALE GENOMIC DNA]</scope>
    <source>
        <strain evidence="2 3">DSM 43768</strain>
    </source>
</reference>
<dbReference type="InterPro" id="IPR016181">
    <property type="entry name" value="Acyl_CoA_acyltransferase"/>
</dbReference>
<dbReference type="PROSITE" id="PS51186">
    <property type="entry name" value="GNAT"/>
    <property type="match status" value="1"/>
</dbReference>
<comment type="caution">
    <text evidence="2">The sequence shown here is derived from an EMBL/GenBank/DDBJ whole genome shotgun (WGS) entry which is preliminary data.</text>
</comment>
<evidence type="ECO:0000313" key="2">
    <source>
        <dbReference type="EMBL" id="MBB6555449.1"/>
    </source>
</evidence>
<dbReference type="AlphaFoldDB" id="A0A7X0U5C9"/>
<organism evidence="2 3">
    <name type="scientific">Nonomuraea rubra</name>
    <dbReference type="NCBI Taxonomy" id="46180"/>
    <lineage>
        <taxon>Bacteria</taxon>
        <taxon>Bacillati</taxon>
        <taxon>Actinomycetota</taxon>
        <taxon>Actinomycetes</taxon>
        <taxon>Streptosporangiales</taxon>
        <taxon>Streptosporangiaceae</taxon>
        <taxon>Nonomuraea</taxon>
    </lineage>
</organism>
<dbReference type="InterPro" id="IPR000182">
    <property type="entry name" value="GNAT_dom"/>
</dbReference>
<evidence type="ECO:0000313" key="3">
    <source>
        <dbReference type="Proteomes" id="UP000565579"/>
    </source>
</evidence>
<dbReference type="EMBL" id="JACHMI010000001">
    <property type="protein sequence ID" value="MBB6555449.1"/>
    <property type="molecule type" value="Genomic_DNA"/>
</dbReference>
<feature type="domain" description="N-acetyltransferase" evidence="1">
    <location>
        <begin position="109"/>
        <end position="233"/>
    </location>
</feature>
<dbReference type="GO" id="GO:0016747">
    <property type="term" value="F:acyltransferase activity, transferring groups other than amino-acyl groups"/>
    <property type="evidence" value="ECO:0007669"/>
    <property type="project" value="InterPro"/>
</dbReference>